<evidence type="ECO:0000256" key="1">
    <source>
        <dbReference type="SAM" id="MobiDB-lite"/>
    </source>
</evidence>
<evidence type="ECO:0000313" key="2">
    <source>
        <dbReference type="EMBL" id="KFD61118.1"/>
    </source>
</evidence>
<gene>
    <name evidence="2" type="ORF">M514_26711</name>
</gene>
<reference evidence="2" key="1">
    <citation type="journal article" date="2014" name="Nat. Genet.">
        <title>Genome and transcriptome of the porcine whipworm Trichuris suis.</title>
        <authorList>
            <person name="Jex A.R."/>
            <person name="Nejsum P."/>
            <person name="Schwarz E.M."/>
            <person name="Hu L."/>
            <person name="Young N.D."/>
            <person name="Hall R.S."/>
            <person name="Korhonen P.K."/>
            <person name="Liao S."/>
            <person name="Thamsborg S."/>
            <person name="Xia J."/>
            <person name="Xu P."/>
            <person name="Wang S."/>
            <person name="Scheerlinck J.P."/>
            <person name="Hofmann A."/>
            <person name="Sternberg P.W."/>
            <person name="Wang J."/>
            <person name="Gasser R.B."/>
        </authorList>
    </citation>
    <scope>NUCLEOTIDE SEQUENCE [LARGE SCALE GENOMIC DNA]</scope>
    <source>
        <strain evidence="2">DCEP-RM93F</strain>
    </source>
</reference>
<protein>
    <submittedName>
        <fullName evidence="2">Uncharacterized protein</fullName>
    </submittedName>
</protein>
<organism evidence="2">
    <name type="scientific">Trichuris suis</name>
    <name type="common">pig whipworm</name>
    <dbReference type="NCBI Taxonomy" id="68888"/>
    <lineage>
        <taxon>Eukaryota</taxon>
        <taxon>Metazoa</taxon>
        <taxon>Ecdysozoa</taxon>
        <taxon>Nematoda</taxon>
        <taxon>Enoplea</taxon>
        <taxon>Dorylaimia</taxon>
        <taxon>Trichinellida</taxon>
        <taxon>Trichuridae</taxon>
        <taxon>Trichuris</taxon>
    </lineage>
</organism>
<accession>A0A085MV72</accession>
<feature type="region of interest" description="Disordered" evidence="1">
    <location>
        <begin position="97"/>
        <end position="123"/>
    </location>
</feature>
<name>A0A085MV72_9BILA</name>
<sequence length="123" mass="13514">MDSRKRGNAKMSLKGLQWRRCSCVLPDSRTSILVSGSRWASSNAIACWGEQGRNHARQDGEWPGTIELALDARGTHIPATKRRQRILVDARSRALKTGVKRAAGGRAGRKQPAFTGRHGPPIM</sequence>
<proteinExistence type="predicted"/>
<dbReference type="AlphaFoldDB" id="A0A085MV72"/>
<dbReference type="EMBL" id="KL367635">
    <property type="protein sequence ID" value="KFD61118.1"/>
    <property type="molecule type" value="Genomic_DNA"/>
</dbReference>
<dbReference type="Proteomes" id="UP000030758">
    <property type="component" value="Unassembled WGS sequence"/>
</dbReference>